<sequence length="562" mass="64536">MVLRKTKFHNPDFTYIPGGLSVGANIVVRGRVPEGSDRFSLNLQKDDDEGCDIAFHFNPRIFLKTVVRNSYHGGWQGEELDIPFFPFAHGSKFTIRINVGPTAYSVMVNGKFFIQYNHRLPFQEVRYMRLCSGAEYYEATIQNPSHLPFKGEITGGLKPGKAFRVRGLVNDNANRFAISFNADLDGNTVGILFNPRQDQEDVVLNSKVGNWQAEERGQGWFPFKKGQFFDVLFVSWDGKFNIYVEEKLFTSYKFRIPPEDVKYLDISGDVTIMDVEFIDPLPNDYIKDIPSGLEKSDLVVVKGFFFPEGNRFSVNLLYGTSLEDDIALHFNPRRDQHEVVLNSRVNGNWEKEERHPLPNPMLELLPFEVEIVNKSNKFKIYVNGKQFTSFVSRGEIEKIKGINVCGEAHIYEVKLLRRVEQPFVDSLPGPLQPGAWVSVIGTPKKKSDTFAVNLQCGDHPDYGCDVALHFNAKSKSAEVALKTLKDGDWENKQKEKKNFPFEPEDKFEIHILRLPDVFKVFINGKYFTTYKYKINPDRITHIMMKGDCNFFEPEFYNLLFTS</sequence>
<dbReference type="Proteomes" id="UP001497497">
    <property type="component" value="Unassembled WGS sequence"/>
</dbReference>
<dbReference type="Gene3D" id="2.60.120.200">
    <property type="match status" value="4"/>
</dbReference>
<feature type="domain" description="Galectin" evidence="2">
    <location>
        <begin position="423"/>
        <end position="559"/>
    </location>
</feature>
<dbReference type="SMART" id="SM00908">
    <property type="entry name" value="Gal-bind_lectin"/>
    <property type="match status" value="4"/>
</dbReference>
<proteinExistence type="predicted"/>
<feature type="domain" description="Galectin" evidence="2">
    <location>
        <begin position="285"/>
        <end position="416"/>
    </location>
</feature>
<dbReference type="SUPFAM" id="SSF49899">
    <property type="entry name" value="Concanavalin A-like lectins/glucanases"/>
    <property type="match status" value="4"/>
</dbReference>
<name>A0AAV2HET7_LYMST</name>
<protein>
    <recommendedName>
        <fullName evidence="2">Galectin domain-containing protein</fullName>
    </recommendedName>
</protein>
<dbReference type="PROSITE" id="PS51304">
    <property type="entry name" value="GALECTIN"/>
    <property type="match status" value="4"/>
</dbReference>
<dbReference type="InterPro" id="IPR044156">
    <property type="entry name" value="Galectin-like"/>
</dbReference>
<evidence type="ECO:0000313" key="3">
    <source>
        <dbReference type="EMBL" id="CAL1531254.1"/>
    </source>
</evidence>
<keyword evidence="1" id="KW-0430">Lectin</keyword>
<keyword evidence="4" id="KW-1185">Reference proteome</keyword>
<evidence type="ECO:0000256" key="1">
    <source>
        <dbReference type="ARBA" id="ARBA00022734"/>
    </source>
</evidence>
<dbReference type="InterPro" id="IPR001079">
    <property type="entry name" value="Galectin_CRD"/>
</dbReference>
<feature type="domain" description="Galectin" evidence="2">
    <location>
        <begin position="12"/>
        <end position="147"/>
    </location>
</feature>
<dbReference type="SMART" id="SM00276">
    <property type="entry name" value="GLECT"/>
    <property type="match status" value="4"/>
</dbReference>
<accession>A0AAV2HET7</accession>
<dbReference type="PANTHER" id="PTHR11346">
    <property type="entry name" value="GALECTIN"/>
    <property type="match status" value="1"/>
</dbReference>
<dbReference type="Pfam" id="PF00337">
    <property type="entry name" value="Gal-bind_lectin"/>
    <property type="match status" value="4"/>
</dbReference>
<dbReference type="PANTHER" id="PTHR11346:SF147">
    <property type="entry name" value="GALECTIN"/>
    <property type="match status" value="1"/>
</dbReference>
<organism evidence="3 4">
    <name type="scientific">Lymnaea stagnalis</name>
    <name type="common">Great pond snail</name>
    <name type="synonym">Helix stagnalis</name>
    <dbReference type="NCBI Taxonomy" id="6523"/>
    <lineage>
        <taxon>Eukaryota</taxon>
        <taxon>Metazoa</taxon>
        <taxon>Spiralia</taxon>
        <taxon>Lophotrochozoa</taxon>
        <taxon>Mollusca</taxon>
        <taxon>Gastropoda</taxon>
        <taxon>Heterobranchia</taxon>
        <taxon>Euthyneura</taxon>
        <taxon>Panpulmonata</taxon>
        <taxon>Hygrophila</taxon>
        <taxon>Lymnaeoidea</taxon>
        <taxon>Lymnaeidae</taxon>
        <taxon>Lymnaea</taxon>
    </lineage>
</organism>
<dbReference type="GO" id="GO:0016936">
    <property type="term" value="F:galactoside binding"/>
    <property type="evidence" value="ECO:0007669"/>
    <property type="project" value="TreeGrafter"/>
</dbReference>
<dbReference type="EMBL" id="CAXITT010000084">
    <property type="protein sequence ID" value="CAL1531254.1"/>
    <property type="molecule type" value="Genomic_DNA"/>
</dbReference>
<feature type="domain" description="Galectin" evidence="2">
    <location>
        <begin position="149"/>
        <end position="278"/>
    </location>
</feature>
<reference evidence="3 4" key="1">
    <citation type="submission" date="2024-04" db="EMBL/GenBank/DDBJ databases">
        <authorList>
            <consortium name="Genoscope - CEA"/>
            <person name="William W."/>
        </authorList>
    </citation>
    <scope>NUCLEOTIDE SEQUENCE [LARGE SCALE GENOMIC DNA]</scope>
</reference>
<dbReference type="GO" id="GO:0030246">
    <property type="term" value="F:carbohydrate binding"/>
    <property type="evidence" value="ECO:0007669"/>
    <property type="project" value="UniProtKB-KW"/>
</dbReference>
<evidence type="ECO:0000313" key="4">
    <source>
        <dbReference type="Proteomes" id="UP001497497"/>
    </source>
</evidence>
<gene>
    <name evidence="3" type="ORF">GSLYS_00005349001</name>
</gene>
<comment type="caution">
    <text evidence="3">The sequence shown here is derived from an EMBL/GenBank/DDBJ whole genome shotgun (WGS) entry which is preliminary data.</text>
</comment>
<evidence type="ECO:0000259" key="2">
    <source>
        <dbReference type="PROSITE" id="PS51304"/>
    </source>
</evidence>
<dbReference type="CDD" id="cd00070">
    <property type="entry name" value="GLECT"/>
    <property type="match status" value="4"/>
</dbReference>
<dbReference type="AlphaFoldDB" id="A0AAV2HET7"/>
<dbReference type="InterPro" id="IPR013320">
    <property type="entry name" value="ConA-like_dom_sf"/>
</dbReference>